<dbReference type="Proteomes" id="UP000572817">
    <property type="component" value="Unassembled WGS sequence"/>
</dbReference>
<dbReference type="EMBL" id="WWBZ02000073">
    <property type="protein sequence ID" value="KAF4302162.1"/>
    <property type="molecule type" value="Genomic_DNA"/>
</dbReference>
<dbReference type="PANTHER" id="PTHR38886:SF1">
    <property type="entry name" value="NACHT-NTPASE AND P-LOOP NTPASES N-TERMINAL DOMAIN-CONTAINING PROTEIN"/>
    <property type="match status" value="1"/>
</dbReference>
<dbReference type="AlphaFoldDB" id="A0A8H4IJ74"/>
<dbReference type="Pfam" id="PF22893">
    <property type="entry name" value="ULD_2"/>
    <property type="match status" value="1"/>
</dbReference>
<dbReference type="PANTHER" id="PTHR38886">
    <property type="entry name" value="SESA DOMAIN-CONTAINING PROTEIN"/>
    <property type="match status" value="1"/>
</dbReference>
<dbReference type="OrthoDB" id="3045089at2759"/>
<comment type="caution">
    <text evidence="2">The sequence shown here is derived from an EMBL/GenBank/DDBJ whole genome shotgun (WGS) entry which is preliminary data.</text>
</comment>
<sequence length="302" mass="33220">MSFGFSVGDFFAISRLVADIVNSLNDASGARPEFRGLLKELHILQELLLRLENFQSSSQSHSPNMHPIEFAALSCRIPLEEFLNKMGKHSNGLVEGARVSSFRGGLDKLKWSFGTGQKETVAKLQNYLSVHMSTIGVLLLEDGTQTASLTMEKLDDAHHQLEEVRQAVTDTGDNVADQRAAVREVHSMLSRIFNVFGGDALSGWNALAEKVSSISATVLKVYEAVLDIKAAIDLRWSRSLVLEDALGETFPVPVEYNFHMLQAVIVARFKTLPGSRDVALGNYELFKTEDSSMHARTGGVLP</sequence>
<dbReference type="InterPro" id="IPR054464">
    <property type="entry name" value="ULD_fung"/>
</dbReference>
<evidence type="ECO:0000259" key="1">
    <source>
        <dbReference type="Pfam" id="PF22893"/>
    </source>
</evidence>
<evidence type="ECO:0000313" key="2">
    <source>
        <dbReference type="EMBL" id="KAF4302162.1"/>
    </source>
</evidence>
<feature type="domain" description="Ubiquitin-like" evidence="1">
    <location>
        <begin position="239"/>
        <end position="292"/>
    </location>
</feature>
<protein>
    <recommendedName>
        <fullName evidence="1">Ubiquitin-like domain-containing protein</fullName>
    </recommendedName>
</protein>
<evidence type="ECO:0000313" key="3">
    <source>
        <dbReference type="Proteomes" id="UP000572817"/>
    </source>
</evidence>
<accession>A0A8H4IJ74</accession>
<name>A0A8H4IJ74_9PEZI</name>
<gene>
    <name evidence="2" type="ORF">GTA08_BOTSDO09692</name>
</gene>
<reference evidence="2" key="1">
    <citation type="submission" date="2020-04" db="EMBL/GenBank/DDBJ databases">
        <title>Genome Assembly and Annotation of Botryosphaeria dothidea sdau 11-99, a Latent Pathogen of Apple Fruit Ring Rot in China.</title>
        <authorList>
            <person name="Yu C."/>
            <person name="Diao Y."/>
            <person name="Lu Q."/>
            <person name="Zhao J."/>
            <person name="Cui S."/>
            <person name="Peng C."/>
            <person name="He B."/>
            <person name="Liu H."/>
        </authorList>
    </citation>
    <scope>NUCLEOTIDE SEQUENCE [LARGE SCALE GENOMIC DNA]</scope>
    <source>
        <strain evidence="2">Sdau11-99</strain>
    </source>
</reference>
<keyword evidence="3" id="KW-1185">Reference proteome</keyword>
<organism evidence="2 3">
    <name type="scientific">Botryosphaeria dothidea</name>
    <dbReference type="NCBI Taxonomy" id="55169"/>
    <lineage>
        <taxon>Eukaryota</taxon>
        <taxon>Fungi</taxon>
        <taxon>Dikarya</taxon>
        <taxon>Ascomycota</taxon>
        <taxon>Pezizomycotina</taxon>
        <taxon>Dothideomycetes</taxon>
        <taxon>Dothideomycetes incertae sedis</taxon>
        <taxon>Botryosphaeriales</taxon>
        <taxon>Botryosphaeriaceae</taxon>
        <taxon>Botryosphaeria</taxon>
    </lineage>
</organism>
<proteinExistence type="predicted"/>